<name>A0A1E5PM28_9ACTN</name>
<dbReference type="InterPro" id="IPR036691">
    <property type="entry name" value="Endo/exonu/phosph_ase_sf"/>
</dbReference>
<dbReference type="PROSITE" id="PS51257">
    <property type="entry name" value="PROKAR_LIPOPROTEIN"/>
    <property type="match status" value="1"/>
</dbReference>
<evidence type="ECO:0000313" key="3">
    <source>
        <dbReference type="EMBL" id="OEJ30609.1"/>
    </source>
</evidence>
<protein>
    <recommendedName>
        <fullName evidence="2">Endonuclease/exonuclease/phosphatase domain-containing protein</fullName>
    </recommendedName>
</protein>
<dbReference type="Gene3D" id="3.60.10.10">
    <property type="entry name" value="Endonuclease/exonuclease/phosphatase"/>
    <property type="match status" value="1"/>
</dbReference>
<keyword evidence="1" id="KW-0732">Signal</keyword>
<dbReference type="InterPro" id="IPR005135">
    <property type="entry name" value="Endo/exonuclease/phosphatase"/>
</dbReference>
<dbReference type="EMBL" id="MEHK01000001">
    <property type="protein sequence ID" value="OEJ30609.1"/>
    <property type="molecule type" value="Genomic_DNA"/>
</dbReference>
<dbReference type="STRING" id="36818.BGK67_03925"/>
<organism evidence="3 4">
    <name type="scientific">Streptomyces subrutilus</name>
    <dbReference type="NCBI Taxonomy" id="36818"/>
    <lineage>
        <taxon>Bacteria</taxon>
        <taxon>Bacillati</taxon>
        <taxon>Actinomycetota</taxon>
        <taxon>Actinomycetes</taxon>
        <taxon>Kitasatosporales</taxon>
        <taxon>Streptomycetaceae</taxon>
        <taxon>Streptomyces</taxon>
    </lineage>
</organism>
<reference evidence="3 4" key="1">
    <citation type="submission" date="2016-08" db="EMBL/GenBank/DDBJ databases">
        <title>The complete genome of Streptomyces subrutilus 10-1-1.</title>
        <authorList>
            <person name="Chen X."/>
        </authorList>
    </citation>
    <scope>NUCLEOTIDE SEQUENCE [LARGE SCALE GENOMIC DNA]</scope>
    <source>
        <strain evidence="3 4">10-1-1</strain>
    </source>
</reference>
<dbReference type="Proteomes" id="UP000095705">
    <property type="component" value="Unassembled WGS sequence"/>
</dbReference>
<dbReference type="GO" id="GO:0003824">
    <property type="term" value="F:catalytic activity"/>
    <property type="evidence" value="ECO:0007669"/>
    <property type="project" value="InterPro"/>
</dbReference>
<feature type="chain" id="PRO_5009183485" description="Endonuclease/exonuclease/phosphatase domain-containing protein" evidence="1">
    <location>
        <begin position="35"/>
        <end position="312"/>
    </location>
</feature>
<dbReference type="AlphaFoldDB" id="A0A1E5PM28"/>
<dbReference type="Pfam" id="PF03372">
    <property type="entry name" value="Exo_endo_phos"/>
    <property type="match status" value="1"/>
</dbReference>
<sequence>MHRLTGTGIRGRSRRFGRAAAVLGLLTTAACTSAPDATMPSALPPESTHDTVTVATWNMCGVEQWGCEDKGGPDDKFLQLRALAEWRGVRVMLLQEVCSEDLLSAARRLGKDWHSAFDPYVSVDEAGRSEPVGCTGEGRGQAGSGLLAASPLTEVQAVPTEQPTAGVHRRFLCAQVPGQGVRVCNGHVALRGADTAHPDRDFREDQLRSLFEAASQHAPDRTIVGGDFNSPPPVGGSSTTRLWPAEAYTTYQECDQKGGSRAGRRTHEDGAKIDYLFTALPRTGCQVVDTKSSDHRALVMRVSRPDPEVSTS</sequence>
<accession>A0A1E5PM28</accession>
<keyword evidence="4" id="KW-1185">Reference proteome</keyword>
<proteinExistence type="predicted"/>
<evidence type="ECO:0000259" key="2">
    <source>
        <dbReference type="Pfam" id="PF03372"/>
    </source>
</evidence>
<feature type="signal peptide" evidence="1">
    <location>
        <begin position="1"/>
        <end position="34"/>
    </location>
</feature>
<dbReference type="SUPFAM" id="SSF56219">
    <property type="entry name" value="DNase I-like"/>
    <property type="match status" value="1"/>
</dbReference>
<dbReference type="RefSeq" id="WP_069918755.1">
    <property type="nucleotide sequence ID" value="NZ_MEHK01000001.1"/>
</dbReference>
<evidence type="ECO:0000256" key="1">
    <source>
        <dbReference type="SAM" id="SignalP"/>
    </source>
</evidence>
<feature type="domain" description="Endonuclease/exonuclease/phosphatase" evidence="2">
    <location>
        <begin position="55"/>
        <end position="295"/>
    </location>
</feature>
<comment type="caution">
    <text evidence="3">The sequence shown here is derived from an EMBL/GenBank/DDBJ whole genome shotgun (WGS) entry which is preliminary data.</text>
</comment>
<gene>
    <name evidence="3" type="ORF">BGK67_03925</name>
</gene>
<evidence type="ECO:0000313" key="4">
    <source>
        <dbReference type="Proteomes" id="UP000095705"/>
    </source>
</evidence>